<feature type="binding site" evidence="9">
    <location>
        <position position="181"/>
    </location>
    <ligand>
        <name>Mn(2+)</name>
        <dbReference type="ChEBI" id="CHEBI:29035"/>
    </ligand>
</feature>
<evidence type="ECO:0000256" key="6">
    <source>
        <dbReference type="ARBA" id="ARBA00023002"/>
    </source>
</evidence>
<keyword evidence="5" id="KW-0049">Antioxidant</keyword>
<protein>
    <recommendedName>
        <fullName evidence="3 10">Superoxide dismutase</fullName>
        <ecNumber evidence="3 10">1.15.1.1</ecNumber>
    </recommendedName>
</protein>
<proteinExistence type="evidence at transcript level"/>
<accession>D7UTC9</accession>
<dbReference type="GO" id="GO:0004784">
    <property type="term" value="F:superoxide dismutase activity"/>
    <property type="evidence" value="ECO:0007669"/>
    <property type="project" value="UniProtKB-EC"/>
</dbReference>
<dbReference type="PROSITE" id="PS00088">
    <property type="entry name" value="SOD_MN"/>
    <property type="match status" value="1"/>
</dbReference>
<evidence type="ECO:0000259" key="11">
    <source>
        <dbReference type="Pfam" id="PF00081"/>
    </source>
</evidence>
<evidence type="ECO:0000256" key="5">
    <source>
        <dbReference type="ARBA" id="ARBA00022862"/>
    </source>
</evidence>
<dbReference type="SMR" id="D7UTC9"/>
<dbReference type="PANTHER" id="PTHR11404:SF6">
    <property type="entry name" value="SUPEROXIDE DISMUTASE [MN], MITOCHONDRIAL"/>
    <property type="match status" value="1"/>
</dbReference>
<evidence type="ECO:0000256" key="7">
    <source>
        <dbReference type="ARBA" id="ARBA00023211"/>
    </source>
</evidence>
<comment type="catalytic activity">
    <reaction evidence="8 10">
        <text>2 superoxide + 2 H(+) = H2O2 + O2</text>
        <dbReference type="Rhea" id="RHEA:20696"/>
        <dbReference type="ChEBI" id="CHEBI:15378"/>
        <dbReference type="ChEBI" id="CHEBI:15379"/>
        <dbReference type="ChEBI" id="CHEBI:16240"/>
        <dbReference type="ChEBI" id="CHEBI:18421"/>
        <dbReference type="EC" id="1.15.1.1"/>
    </reaction>
</comment>
<feature type="binding site" evidence="9">
    <location>
        <position position="185"/>
    </location>
    <ligand>
        <name>Mn(2+)</name>
        <dbReference type="ChEBI" id="CHEBI:29035"/>
    </ligand>
</feature>
<evidence type="ECO:0000256" key="8">
    <source>
        <dbReference type="ARBA" id="ARBA00049204"/>
    </source>
</evidence>
<dbReference type="AlphaFoldDB" id="D7UTC9"/>
<dbReference type="Pfam" id="PF02777">
    <property type="entry name" value="Sod_Fe_C"/>
    <property type="match status" value="1"/>
</dbReference>
<dbReference type="OMA" id="DSLINWD"/>
<dbReference type="InterPro" id="IPR019831">
    <property type="entry name" value="Mn/Fe_SOD_N"/>
</dbReference>
<dbReference type="Gene3D" id="1.10.287.990">
    <property type="entry name" value="Fe,Mn superoxide dismutase (SOD) domain"/>
    <property type="match status" value="1"/>
</dbReference>
<evidence type="ECO:0000256" key="4">
    <source>
        <dbReference type="ARBA" id="ARBA00022723"/>
    </source>
</evidence>
<dbReference type="VEuPathDB" id="FungiDB:SPAC1486.01"/>
<evidence type="ECO:0000313" key="13">
    <source>
        <dbReference type="EMBL" id="BAJ10650.1"/>
    </source>
</evidence>
<dbReference type="PANTHER" id="PTHR11404">
    <property type="entry name" value="SUPEROXIDE DISMUTASE 2"/>
    <property type="match status" value="1"/>
</dbReference>
<evidence type="ECO:0000256" key="3">
    <source>
        <dbReference type="ARBA" id="ARBA00012682"/>
    </source>
</evidence>
<evidence type="ECO:0000256" key="10">
    <source>
        <dbReference type="RuleBase" id="RU000414"/>
    </source>
</evidence>
<feature type="binding site" evidence="9">
    <location>
        <position position="50"/>
    </location>
    <ligand>
        <name>Mn(2+)</name>
        <dbReference type="ChEBI" id="CHEBI:29035"/>
    </ligand>
</feature>
<dbReference type="Gene3D" id="3.55.40.20">
    <property type="entry name" value="Iron/manganese superoxide dismutase, C-terminal domain"/>
    <property type="match status" value="1"/>
</dbReference>
<dbReference type="SUPFAM" id="SSF54719">
    <property type="entry name" value="Fe,Mn superoxide dismutase (SOD), C-terminal domain"/>
    <property type="match status" value="1"/>
</dbReference>
<dbReference type="EMBL" id="AB570373">
    <property type="protein sequence ID" value="BAJ10650.1"/>
    <property type="molecule type" value="mRNA"/>
</dbReference>
<gene>
    <name evidence="13" type="primary">SOD2</name>
</gene>
<organism evidence="13">
    <name type="scientific">Schizosaccharomyces pombe</name>
    <name type="common">Fission yeast</name>
    <dbReference type="NCBI Taxonomy" id="4896"/>
    <lineage>
        <taxon>Eukaryota</taxon>
        <taxon>Fungi</taxon>
        <taxon>Dikarya</taxon>
        <taxon>Ascomycota</taxon>
        <taxon>Taphrinomycotina</taxon>
        <taxon>Schizosaccharomycetes</taxon>
        <taxon>Schizosaccharomycetales</taxon>
        <taxon>Schizosaccharomycetaceae</taxon>
        <taxon>Schizosaccharomyces</taxon>
    </lineage>
</organism>
<dbReference type="OrthoDB" id="239262at2759"/>
<dbReference type="EC" id="1.15.1.1" evidence="3 10"/>
<dbReference type="InterPro" id="IPR001189">
    <property type="entry name" value="Mn/Fe_SOD"/>
</dbReference>
<evidence type="ECO:0000256" key="2">
    <source>
        <dbReference type="ARBA" id="ARBA00008714"/>
    </source>
</evidence>
<dbReference type="SUPFAM" id="SSF46609">
    <property type="entry name" value="Fe,Mn superoxide dismutase (SOD), N-terminal domain"/>
    <property type="match status" value="1"/>
</dbReference>
<name>D7UTC9_SCHPM</name>
<evidence type="ECO:0000256" key="1">
    <source>
        <dbReference type="ARBA" id="ARBA00001936"/>
    </source>
</evidence>
<reference evidence="13" key="1">
    <citation type="submission" date="2010-07" db="EMBL/GenBank/DDBJ databases">
        <title>cDNA cloning and characterization of Mn-superoxide dismutase (SOD2) from Schizosaccharomyces pombe.</title>
        <authorList>
            <person name="Kume T."/>
            <person name="Senoo T."/>
            <person name="IKeda S."/>
        </authorList>
    </citation>
    <scope>NUCLEOTIDE SEQUENCE</scope>
</reference>
<dbReference type="GO" id="GO:0030145">
    <property type="term" value="F:manganese ion binding"/>
    <property type="evidence" value="ECO:0007669"/>
    <property type="project" value="TreeGrafter"/>
</dbReference>
<comment type="similarity">
    <text evidence="2 10">Belongs to the iron/manganese superoxide dismutase family.</text>
</comment>
<dbReference type="GO" id="GO:0005739">
    <property type="term" value="C:mitochondrion"/>
    <property type="evidence" value="ECO:0007669"/>
    <property type="project" value="TreeGrafter"/>
</dbReference>
<feature type="domain" description="Manganese/iron superoxide dismutase N-terminal" evidence="11">
    <location>
        <begin position="27"/>
        <end position="103"/>
    </location>
</feature>
<dbReference type="InterPro" id="IPR050265">
    <property type="entry name" value="Fe/Mn_Superoxide_Dismutase"/>
</dbReference>
<dbReference type="GeneID" id="2542886"/>
<dbReference type="FunFam" id="1.10.287.990:FF:000001">
    <property type="entry name" value="Superoxide dismutase"/>
    <property type="match status" value="1"/>
</dbReference>
<dbReference type="FunFam" id="3.55.40.20:FF:000002">
    <property type="entry name" value="Superoxide dismutase"/>
    <property type="match status" value="1"/>
</dbReference>
<keyword evidence="6 10" id="KW-0560">Oxidoreductase</keyword>
<dbReference type="Pfam" id="PF00081">
    <property type="entry name" value="Sod_Fe_N"/>
    <property type="match status" value="1"/>
</dbReference>
<evidence type="ECO:0000259" key="12">
    <source>
        <dbReference type="Pfam" id="PF02777"/>
    </source>
</evidence>
<dbReference type="KEGG" id="spo:2542886"/>
<dbReference type="InterPro" id="IPR036314">
    <property type="entry name" value="SOD_C_sf"/>
</dbReference>
<dbReference type="PRINTS" id="PR01703">
    <property type="entry name" value="MNSODISMTASE"/>
</dbReference>
<dbReference type="PIRSF" id="PIRSF000349">
    <property type="entry name" value="SODismutase"/>
    <property type="match status" value="1"/>
</dbReference>
<comment type="function">
    <text evidence="10">Destroys radicals which are normally produced within the cells and which are toxic to biological systems.</text>
</comment>
<evidence type="ECO:0000256" key="9">
    <source>
        <dbReference type="PIRSR" id="PIRSR000349-1"/>
    </source>
</evidence>
<dbReference type="HOGENOM" id="CLU_031625_2_0_1"/>
<keyword evidence="7" id="KW-0464">Manganese</keyword>
<sequence>MLRFLSKNSVAAIRNVSIARGVHTKATLPPLPYAYNALEPALSETIMKLHHDKHHQTYVNNLNAAQEKLADPNLDLEGEVALQAAIKFNGGGHINHSLFWKILAPQKEGGGKPVTSGSLHKAITSKWGSLEDFQKEMNAALASIQGSGWAWLIVDKDGSLRITTTANQDTIVKSKPIIGIDAWEHAYYPQYENRKAEYFKAIWNVINWKEAESRYSNR</sequence>
<comment type="cofactor">
    <cofactor evidence="1">
        <name>Mn(2+)</name>
        <dbReference type="ChEBI" id="CHEBI:29035"/>
    </cofactor>
</comment>
<feature type="domain" description="Manganese/iron superoxide dismutase C-terminal" evidence="12">
    <location>
        <begin position="116"/>
        <end position="214"/>
    </location>
</feature>
<dbReference type="InterPro" id="IPR019833">
    <property type="entry name" value="Mn/Fe_SOD_BS"/>
</dbReference>
<dbReference type="InterPro" id="IPR036324">
    <property type="entry name" value="Mn/Fe_SOD_N_sf"/>
</dbReference>
<dbReference type="InterPro" id="IPR019832">
    <property type="entry name" value="Mn/Fe_SOD_C"/>
</dbReference>
<keyword evidence="4 9" id="KW-0479">Metal-binding</keyword>
<dbReference type="RefSeq" id="NP_594089.1">
    <property type="nucleotide sequence ID" value="NM_001019513.3"/>
</dbReference>
<feature type="binding site" evidence="9">
    <location>
        <position position="96"/>
    </location>
    <ligand>
        <name>Mn(2+)</name>
        <dbReference type="ChEBI" id="CHEBI:29035"/>
    </ligand>
</feature>